<dbReference type="Proteomes" id="UP000243105">
    <property type="component" value="Unassembled WGS sequence"/>
</dbReference>
<protein>
    <submittedName>
        <fullName evidence="2">Uncharacterized protein</fullName>
    </submittedName>
</protein>
<evidence type="ECO:0000313" key="3">
    <source>
        <dbReference type="Proteomes" id="UP000243105"/>
    </source>
</evidence>
<dbReference type="RefSeq" id="WP_143713695.1">
    <property type="nucleotide sequence ID" value="NZ_CZVV01000103.1"/>
</dbReference>
<dbReference type="EMBL" id="CZVV01000103">
    <property type="protein sequence ID" value="CUT03913.1"/>
    <property type="molecule type" value="Genomic_DNA"/>
</dbReference>
<feature type="coiled-coil region" evidence="1">
    <location>
        <begin position="51"/>
        <end position="113"/>
    </location>
</feature>
<organism evidence="2 3">
    <name type="scientific">Kryptobacter tengchongensis</name>
    <dbReference type="NCBI Taxonomy" id="1643429"/>
    <lineage>
        <taxon>Bacteria</taxon>
        <taxon>Pseudomonadati</taxon>
        <taxon>Candidatus Kryptoniota</taxon>
        <taxon>Candidatus Kryptobacter</taxon>
    </lineage>
</organism>
<dbReference type="SUPFAM" id="SSF58104">
    <property type="entry name" value="Methyl-accepting chemotaxis protein (MCP) signaling domain"/>
    <property type="match status" value="1"/>
</dbReference>
<accession>A0A916LKB1</accession>
<keyword evidence="1" id="KW-0175">Coiled coil</keyword>
<dbReference type="Gene3D" id="1.10.287.950">
    <property type="entry name" value="Methyl-accepting chemotaxis protein"/>
    <property type="match status" value="1"/>
</dbReference>
<proteinExistence type="predicted"/>
<sequence>MKTKRITKAEEIIKRLPELIETDESFRQRLFGILLEYFPSRQEYTQILKGIDEVIKRLEEHARAIKELSERQERHSQILEELVRGQERHSQILEEHAKKLEEHSKAIEMLIKEVYELKITVGGLVKEMGEMKVEFIRLSDEVSKLKVTVGNIGARWGIMTEDMFRKAYEEILKALFGLEYRVEKIPDEIPESEYKKRLDL</sequence>
<comment type="caution">
    <text evidence="2">The sequence shown here is derived from an EMBL/GenBank/DDBJ whole genome shotgun (WGS) entry which is preliminary data.</text>
</comment>
<dbReference type="InterPro" id="IPR024271">
    <property type="entry name" value="DUF3782"/>
</dbReference>
<evidence type="ECO:0000256" key="1">
    <source>
        <dbReference type="SAM" id="Coils"/>
    </source>
</evidence>
<name>A0A916LKB1_KRYT1</name>
<dbReference type="AlphaFoldDB" id="A0A916LKB1"/>
<reference evidence="2 3" key="1">
    <citation type="submission" date="2015-11" db="EMBL/GenBank/DDBJ databases">
        <authorList>
            <person name="Varghese N."/>
        </authorList>
    </citation>
    <scope>NUCLEOTIDE SEQUENCE [LARGE SCALE GENOMIC DNA]</scope>
    <source>
        <strain evidence="2 3">JGI-25</strain>
    </source>
</reference>
<dbReference type="Pfam" id="PF12644">
    <property type="entry name" value="DUF3782"/>
    <property type="match status" value="1"/>
</dbReference>
<evidence type="ECO:0000313" key="2">
    <source>
        <dbReference type="EMBL" id="CUT03913.1"/>
    </source>
</evidence>
<feature type="non-terminal residue" evidence="2">
    <location>
        <position position="200"/>
    </location>
</feature>
<dbReference type="PANTHER" id="PTHR34314">
    <property type="entry name" value="CRENARCHAEAL PROTEIN, PUTATIVE-RELATED"/>
    <property type="match status" value="1"/>
</dbReference>
<gene>
    <name evidence="2" type="ORF">JGI25_01320</name>
</gene>
<dbReference type="PANTHER" id="PTHR34314:SF6">
    <property type="entry name" value="DUF3782 DOMAIN-CONTAINING PROTEIN"/>
    <property type="match status" value="1"/>
</dbReference>